<organism evidence="1 2">
    <name type="scientific">Agaribacillus aureus</name>
    <dbReference type="NCBI Taxonomy" id="3051825"/>
    <lineage>
        <taxon>Bacteria</taxon>
        <taxon>Pseudomonadati</taxon>
        <taxon>Bacteroidota</taxon>
        <taxon>Cytophagia</taxon>
        <taxon>Cytophagales</taxon>
        <taxon>Splendidivirgaceae</taxon>
        <taxon>Agaribacillus</taxon>
    </lineage>
</organism>
<dbReference type="InterPro" id="IPR011006">
    <property type="entry name" value="CheY-like_superfamily"/>
</dbReference>
<dbReference type="SUPFAM" id="SSF52172">
    <property type="entry name" value="CheY-like"/>
    <property type="match status" value="1"/>
</dbReference>
<gene>
    <name evidence="1" type="ORF">QQ020_06385</name>
</gene>
<reference evidence="1" key="1">
    <citation type="submission" date="2023-06" db="EMBL/GenBank/DDBJ databases">
        <title>Genomic of Agaribacillus aureum.</title>
        <authorList>
            <person name="Wang G."/>
        </authorList>
    </citation>
    <scope>NUCLEOTIDE SEQUENCE</scope>
    <source>
        <strain evidence="1">BMA12</strain>
    </source>
</reference>
<name>A0ABT8L3Q5_9BACT</name>
<protein>
    <recommendedName>
        <fullName evidence="3">Response regulatory domain-containing protein</fullName>
    </recommendedName>
</protein>
<dbReference type="Proteomes" id="UP001172083">
    <property type="component" value="Unassembled WGS sequence"/>
</dbReference>
<evidence type="ECO:0008006" key="3">
    <source>
        <dbReference type="Google" id="ProtNLM"/>
    </source>
</evidence>
<dbReference type="EMBL" id="JAUJEB010000001">
    <property type="protein sequence ID" value="MDN5211667.1"/>
    <property type="molecule type" value="Genomic_DNA"/>
</dbReference>
<dbReference type="RefSeq" id="WP_346756997.1">
    <property type="nucleotide sequence ID" value="NZ_JAUJEB010000001.1"/>
</dbReference>
<evidence type="ECO:0000313" key="1">
    <source>
        <dbReference type="EMBL" id="MDN5211667.1"/>
    </source>
</evidence>
<evidence type="ECO:0000313" key="2">
    <source>
        <dbReference type="Proteomes" id="UP001172083"/>
    </source>
</evidence>
<dbReference type="Gene3D" id="3.40.50.2300">
    <property type="match status" value="1"/>
</dbReference>
<comment type="caution">
    <text evidence="1">The sequence shown here is derived from an EMBL/GenBank/DDBJ whole genome shotgun (WGS) entry which is preliminary data.</text>
</comment>
<keyword evidence="2" id="KW-1185">Reference proteome</keyword>
<accession>A0ABT8L3Q5</accession>
<sequence length="134" mass="15364">MESINNSDTDPVVYLLADSFLGNLNLRMNLQDCGINDIVSMVNREHLMQALDHQPDIILIDAALNDPEIPYMILEIKARVPKACIVFLIDHEDHMEIINLLRFGAFEFATKDMFFGQKIARIINTVIQLKYKTD</sequence>
<proteinExistence type="predicted"/>